<dbReference type="OrthoDB" id="428138at2"/>
<evidence type="ECO:0000313" key="2">
    <source>
        <dbReference type="Proteomes" id="UP000032452"/>
    </source>
</evidence>
<accession>A0A0D8ZWP7</accession>
<dbReference type="RefSeq" id="WP_045053279.1">
    <property type="nucleotide sequence ID" value="NZ_CAWMDP010000059.1"/>
</dbReference>
<comment type="caution">
    <text evidence="1">The sequence shown here is derived from an EMBL/GenBank/DDBJ whole genome shotgun (WGS) entry which is preliminary data.</text>
</comment>
<reference evidence="1 2" key="1">
    <citation type="submission" date="2015-02" db="EMBL/GenBank/DDBJ databases">
        <title>Draft genome of a novel marine cyanobacterium (Chroococcales) isolated from South Atlantic Ocean.</title>
        <authorList>
            <person name="Rigonato J."/>
            <person name="Alvarenga D.O."/>
            <person name="Branco L.H."/>
            <person name="Varani A.M."/>
            <person name="Brandini F.P."/>
            <person name="Fiore M.F."/>
        </authorList>
    </citation>
    <scope>NUCLEOTIDE SEQUENCE [LARGE SCALE GENOMIC DNA]</scope>
    <source>
        <strain evidence="1 2">CENA595</strain>
    </source>
</reference>
<organism evidence="1 2">
    <name type="scientific">Aliterella atlantica CENA595</name>
    <dbReference type="NCBI Taxonomy" id="1618023"/>
    <lineage>
        <taxon>Bacteria</taxon>
        <taxon>Bacillati</taxon>
        <taxon>Cyanobacteriota</taxon>
        <taxon>Cyanophyceae</taxon>
        <taxon>Chroococcidiopsidales</taxon>
        <taxon>Aliterellaceae</taxon>
        <taxon>Aliterella</taxon>
    </lineage>
</organism>
<sequence length="97" mass="10995">MPRYRIVVIGESVLEVQRVSRCCLAQGIEVFPYYGVPSPEEISLFSPHLTILCSLPNSNYPQIDSACVVWSEQPINSHLHVISNMTELYNMLQSLQN</sequence>
<dbReference type="STRING" id="1618023.UH38_03770"/>
<dbReference type="EMBL" id="JYON01000002">
    <property type="protein sequence ID" value="KJH73178.1"/>
    <property type="molecule type" value="Genomic_DNA"/>
</dbReference>
<protein>
    <submittedName>
        <fullName evidence="1">Uncharacterized protein</fullName>
    </submittedName>
</protein>
<keyword evidence="2" id="KW-1185">Reference proteome</keyword>
<name>A0A0D8ZWP7_9CYAN</name>
<dbReference type="Proteomes" id="UP000032452">
    <property type="component" value="Unassembled WGS sequence"/>
</dbReference>
<evidence type="ECO:0000313" key="1">
    <source>
        <dbReference type="EMBL" id="KJH73178.1"/>
    </source>
</evidence>
<gene>
    <name evidence="1" type="ORF">UH38_03770</name>
</gene>
<proteinExistence type="predicted"/>
<dbReference type="AlphaFoldDB" id="A0A0D8ZWP7"/>